<dbReference type="EMBL" id="AP027268">
    <property type="protein sequence ID" value="BDW94092.1"/>
    <property type="molecule type" value="Genomic_DNA"/>
</dbReference>
<sequence length="89" mass="9702">MSIEKLIIYTAIGVIVIGTLGVVFNRIYLKRGIGFRTIQALAILVVFPFLIILNVMEILPISTTAVVAGSLFGYAFSLSKEKGENPKND</sequence>
<keyword evidence="3" id="KW-1185">Reference proteome</keyword>
<feature type="transmembrane region" description="Helical" evidence="1">
    <location>
        <begin position="6"/>
        <end position="24"/>
    </location>
</feature>
<accession>A0AA48HGL4</accession>
<evidence type="ECO:0000313" key="2">
    <source>
        <dbReference type="EMBL" id="BDW94092.1"/>
    </source>
</evidence>
<gene>
    <name evidence="2" type="ORF">MACH07_29240</name>
</gene>
<organism evidence="2 3">
    <name type="scientific">Flagellimonas marinaquae</name>
    <dbReference type="NCBI Taxonomy" id="254955"/>
    <lineage>
        <taxon>Bacteria</taxon>
        <taxon>Pseudomonadati</taxon>
        <taxon>Bacteroidota</taxon>
        <taxon>Flavobacteriia</taxon>
        <taxon>Flavobacteriales</taxon>
        <taxon>Flavobacteriaceae</taxon>
        <taxon>Flagellimonas</taxon>
    </lineage>
</organism>
<reference evidence="2 3" key="1">
    <citation type="submission" date="2023-01" db="EMBL/GenBank/DDBJ databases">
        <title>Complete genome sequence of Muricauda aquimarina strain IFOP_LL357.</title>
        <authorList>
            <person name="Gajardo G."/>
            <person name="Ueki S."/>
            <person name="Maruyama F."/>
        </authorList>
    </citation>
    <scope>NUCLEOTIDE SEQUENCE [LARGE SCALE GENOMIC DNA]</scope>
    <source>
        <strain evidence="2 3">IFOP_LL357</strain>
    </source>
</reference>
<keyword evidence="1" id="KW-1133">Transmembrane helix</keyword>
<evidence type="ECO:0000313" key="3">
    <source>
        <dbReference type="Proteomes" id="UP001330184"/>
    </source>
</evidence>
<name>A0AA48HGL4_9FLAO</name>
<dbReference type="Proteomes" id="UP001330184">
    <property type="component" value="Chromosome"/>
</dbReference>
<protein>
    <submittedName>
        <fullName evidence="2">Uncharacterized protein</fullName>
    </submittedName>
</protein>
<dbReference type="RefSeq" id="WP_338195205.1">
    <property type="nucleotide sequence ID" value="NZ_AP027268.1"/>
</dbReference>
<dbReference type="AlphaFoldDB" id="A0AA48HGL4"/>
<proteinExistence type="predicted"/>
<keyword evidence="1" id="KW-0472">Membrane</keyword>
<feature type="transmembrane region" description="Helical" evidence="1">
    <location>
        <begin position="33"/>
        <end position="52"/>
    </location>
</feature>
<evidence type="ECO:0000256" key="1">
    <source>
        <dbReference type="SAM" id="Phobius"/>
    </source>
</evidence>
<keyword evidence="1" id="KW-0812">Transmembrane</keyword>